<protein>
    <recommendedName>
        <fullName evidence="7">Histidine kinase domain-containing protein</fullName>
    </recommendedName>
</protein>
<evidence type="ECO:0000313" key="8">
    <source>
        <dbReference type="EMBL" id="KGX89207.1"/>
    </source>
</evidence>
<dbReference type="GO" id="GO:0000160">
    <property type="term" value="P:phosphorelay signal transduction system"/>
    <property type="evidence" value="ECO:0007669"/>
    <property type="project" value="UniProtKB-KW"/>
</dbReference>
<feature type="transmembrane region" description="Helical" evidence="6">
    <location>
        <begin position="273"/>
        <end position="296"/>
    </location>
</feature>
<dbReference type="PROSITE" id="PS50109">
    <property type="entry name" value="HIS_KIN"/>
    <property type="match status" value="1"/>
</dbReference>
<evidence type="ECO:0000256" key="2">
    <source>
        <dbReference type="ARBA" id="ARBA00022741"/>
    </source>
</evidence>
<evidence type="ECO:0000256" key="1">
    <source>
        <dbReference type="ARBA" id="ARBA00022679"/>
    </source>
</evidence>
<evidence type="ECO:0000256" key="6">
    <source>
        <dbReference type="SAM" id="Phobius"/>
    </source>
</evidence>
<dbReference type="STRING" id="1385512.N784_01560"/>
<dbReference type="AlphaFoldDB" id="A0A0A5I023"/>
<accession>A0A0A5I023</accession>
<evidence type="ECO:0000259" key="7">
    <source>
        <dbReference type="PROSITE" id="PS50109"/>
    </source>
</evidence>
<dbReference type="CDD" id="cd16917">
    <property type="entry name" value="HATPase_UhpB-NarQ-NarX-like"/>
    <property type="match status" value="1"/>
</dbReference>
<keyword evidence="5" id="KW-0902">Two-component regulatory system</keyword>
<keyword evidence="2" id="KW-0547">Nucleotide-binding</keyword>
<feature type="transmembrane region" description="Helical" evidence="6">
    <location>
        <begin position="12"/>
        <end position="36"/>
    </location>
</feature>
<reference evidence="8 9" key="1">
    <citation type="submission" date="2013-08" db="EMBL/GenBank/DDBJ databases">
        <authorList>
            <person name="Huang J."/>
            <person name="Wang G."/>
        </authorList>
    </citation>
    <scope>NUCLEOTIDE SEQUENCE [LARGE SCALE GENOMIC DNA]</scope>
    <source>
        <strain evidence="8 9">JSM 072002</strain>
    </source>
</reference>
<keyword evidence="1" id="KW-0808">Transferase</keyword>
<keyword evidence="3" id="KW-0418">Kinase</keyword>
<dbReference type="eggNOG" id="COG4585">
    <property type="taxonomic scope" value="Bacteria"/>
</dbReference>
<dbReference type="SMART" id="SM00387">
    <property type="entry name" value="HATPase_c"/>
    <property type="match status" value="1"/>
</dbReference>
<dbReference type="Pfam" id="PF02518">
    <property type="entry name" value="HATPase_c"/>
    <property type="match status" value="1"/>
</dbReference>
<feature type="transmembrane region" description="Helical" evidence="6">
    <location>
        <begin position="308"/>
        <end position="329"/>
    </location>
</feature>
<sequence length="777" mass="90795">MKWSTAWKRNRLYIVSAIVLILSIYIIGVILTSPYIGIHVHQNSEGQWVVSDVEEHSWGWHRNIQPGTVILEIDGRSPEENETVTMFQTIENASSITVLLDNPTLFDEIEEDVSVPQYFFYLIIPLLFMVMVFFIAIFIFYHRRDDKSGEYIIVFFYMLGLAYLASSGAARTEFVSTIVNTSAVLLTPVLFVRFLSTYFHEVDEDWIPKWIYRMMTMVAFVVTGIEACLFIFHVYPDWYLGLISSVFIVFTIIVFVFVIKGKEQFKHTPNSNIFQYLFVGILLSVGPYIFLTLIPAYTIGVKLLEAEWSLLFLIAFPLMFLYLITAKRLFDIEFVIGRIRYYSYVSILPAIMILLFVMMLVPGDWNVQRILQLLCLIWVTFIAFLYVKELFDFQLQQNLFTQKNNYQQSMHQFVQKIKKEKDPVDLYYRLSKELKDVMGIEEIHFFSKSVTMEMYGVHYPIQVALMKECAHRIDEENGQLGEVVKLKKHEGYALMIGYTVNKLTYLYCSEKPNNTALNVDEKSYIQAMTHNTHIAIENLILMENMLEELEQQIHNQSKQKYPAWLSRLLFSLTEHQRQQIAVDLHDTVLQEQLYIYRQMDDFLNRYDGALTDDVMQILKGFREQMLDNIHLIRETCNELRPPFLEEMGLIPSLENLVSQYQLRSNFTVQFDYSNFKMEIENEYVLAIYRIVQELLTNAMKHSQADEVYLSLEKDGANVLLLYQDNGIGMRRDKSIDLFAHMGLSGIEQRVNGLNGEVVIDTKPNGGFHVKVTLYDVR</sequence>
<comment type="caution">
    <text evidence="8">The sequence shown here is derived from an EMBL/GenBank/DDBJ whole genome shotgun (WGS) entry which is preliminary data.</text>
</comment>
<keyword evidence="6" id="KW-1133">Transmembrane helix</keyword>
<proteinExistence type="predicted"/>
<organism evidence="8 9">
    <name type="scientific">Pontibacillus litoralis JSM 072002</name>
    <dbReference type="NCBI Taxonomy" id="1385512"/>
    <lineage>
        <taxon>Bacteria</taxon>
        <taxon>Bacillati</taxon>
        <taxon>Bacillota</taxon>
        <taxon>Bacilli</taxon>
        <taxon>Bacillales</taxon>
        <taxon>Bacillaceae</taxon>
        <taxon>Pontibacillus</taxon>
    </lineage>
</organism>
<dbReference type="RefSeq" id="WP_036831301.1">
    <property type="nucleotide sequence ID" value="NZ_AVPG01000001.1"/>
</dbReference>
<dbReference type="EMBL" id="AVPG01000001">
    <property type="protein sequence ID" value="KGX89207.1"/>
    <property type="molecule type" value="Genomic_DNA"/>
</dbReference>
<feature type="transmembrane region" description="Helical" evidence="6">
    <location>
        <begin position="118"/>
        <end position="141"/>
    </location>
</feature>
<dbReference type="InterPro" id="IPR036034">
    <property type="entry name" value="PDZ_sf"/>
</dbReference>
<dbReference type="InterPro" id="IPR003594">
    <property type="entry name" value="HATPase_dom"/>
</dbReference>
<feature type="domain" description="Histidine kinase" evidence="7">
    <location>
        <begin position="687"/>
        <end position="777"/>
    </location>
</feature>
<dbReference type="InterPro" id="IPR005467">
    <property type="entry name" value="His_kinase_dom"/>
</dbReference>
<keyword evidence="9" id="KW-1185">Reference proteome</keyword>
<dbReference type="SUPFAM" id="SSF50156">
    <property type="entry name" value="PDZ domain-like"/>
    <property type="match status" value="1"/>
</dbReference>
<dbReference type="InterPro" id="IPR050482">
    <property type="entry name" value="Sensor_HK_TwoCompSys"/>
</dbReference>
<feature type="transmembrane region" description="Helical" evidence="6">
    <location>
        <begin position="178"/>
        <end position="199"/>
    </location>
</feature>
<keyword evidence="6" id="KW-0472">Membrane</keyword>
<dbReference type="GO" id="GO:0005524">
    <property type="term" value="F:ATP binding"/>
    <property type="evidence" value="ECO:0007669"/>
    <property type="project" value="UniProtKB-KW"/>
</dbReference>
<dbReference type="PANTHER" id="PTHR24421:SF60">
    <property type="entry name" value="SENSOR HISTIDINE KINASE COMP"/>
    <property type="match status" value="1"/>
</dbReference>
<name>A0A0A5I023_9BACI</name>
<dbReference type="Gene3D" id="3.30.565.10">
    <property type="entry name" value="Histidine kinase-like ATPase, C-terminal domain"/>
    <property type="match status" value="1"/>
</dbReference>
<evidence type="ECO:0000313" key="9">
    <source>
        <dbReference type="Proteomes" id="UP000030401"/>
    </source>
</evidence>
<dbReference type="SUPFAM" id="SSF55874">
    <property type="entry name" value="ATPase domain of HSP90 chaperone/DNA topoisomerase II/histidine kinase"/>
    <property type="match status" value="1"/>
</dbReference>
<feature type="transmembrane region" description="Helical" evidence="6">
    <location>
        <begin position="211"/>
        <end position="232"/>
    </location>
</feature>
<keyword evidence="6" id="KW-0812">Transmembrane</keyword>
<feature type="transmembrane region" description="Helical" evidence="6">
    <location>
        <begin position="341"/>
        <end position="361"/>
    </location>
</feature>
<dbReference type="OrthoDB" id="9781904at2"/>
<feature type="transmembrane region" description="Helical" evidence="6">
    <location>
        <begin position="238"/>
        <end position="261"/>
    </location>
</feature>
<evidence type="ECO:0000256" key="5">
    <source>
        <dbReference type="ARBA" id="ARBA00023012"/>
    </source>
</evidence>
<gene>
    <name evidence="8" type="ORF">N784_01560</name>
</gene>
<evidence type="ECO:0000256" key="4">
    <source>
        <dbReference type="ARBA" id="ARBA00022840"/>
    </source>
</evidence>
<keyword evidence="4" id="KW-0067">ATP-binding</keyword>
<dbReference type="PANTHER" id="PTHR24421">
    <property type="entry name" value="NITRATE/NITRITE SENSOR PROTEIN NARX-RELATED"/>
    <property type="match status" value="1"/>
</dbReference>
<feature type="transmembrane region" description="Helical" evidence="6">
    <location>
        <begin position="148"/>
        <end position="166"/>
    </location>
</feature>
<dbReference type="GO" id="GO:0016301">
    <property type="term" value="F:kinase activity"/>
    <property type="evidence" value="ECO:0007669"/>
    <property type="project" value="UniProtKB-KW"/>
</dbReference>
<dbReference type="Proteomes" id="UP000030401">
    <property type="component" value="Unassembled WGS sequence"/>
</dbReference>
<feature type="transmembrane region" description="Helical" evidence="6">
    <location>
        <begin position="367"/>
        <end position="387"/>
    </location>
</feature>
<evidence type="ECO:0000256" key="3">
    <source>
        <dbReference type="ARBA" id="ARBA00022777"/>
    </source>
</evidence>
<dbReference type="InterPro" id="IPR036890">
    <property type="entry name" value="HATPase_C_sf"/>
</dbReference>